<sequence length="71" mass="8580">MEELKCVVCGKELKKDDEGRAWRKCTICKKPVCFDHLRYMGVWRRGLYRDYVEVVPVCENDMPKKRRRVTE</sequence>
<dbReference type="EMBL" id="CP002588">
    <property type="protein sequence ID" value="AEA46410.1"/>
    <property type="molecule type" value="Genomic_DNA"/>
</dbReference>
<evidence type="ECO:0000313" key="1">
    <source>
        <dbReference type="EMBL" id="AEA46410.1"/>
    </source>
</evidence>
<dbReference type="AlphaFoldDB" id="F2KPH9"/>
<protein>
    <submittedName>
        <fullName evidence="1">Uncharacterized protein</fullName>
    </submittedName>
</protein>
<proteinExistence type="predicted"/>
<dbReference type="OrthoDB" id="51299at2157"/>
<dbReference type="STRING" id="693661.Arcve_0377"/>
<dbReference type="RefSeq" id="WP_013683084.1">
    <property type="nucleotide sequence ID" value="NC_015320.1"/>
</dbReference>
<dbReference type="eggNOG" id="arCOG10694">
    <property type="taxonomic scope" value="Archaea"/>
</dbReference>
<dbReference type="KEGG" id="ave:Arcve_0377"/>
<reference evidence="1 2" key="1">
    <citation type="submission" date="2011-03" db="EMBL/GenBank/DDBJ databases">
        <title>The complete genome of Archaeoglobus veneficus SNP6.</title>
        <authorList>
            <consortium name="US DOE Joint Genome Institute (JGI-PGF)"/>
            <person name="Lucas S."/>
            <person name="Copeland A."/>
            <person name="Lapidus A."/>
            <person name="Bruce D."/>
            <person name="Goodwin L."/>
            <person name="Pitluck S."/>
            <person name="Kyrpides N."/>
            <person name="Mavromatis K."/>
            <person name="Pagani I."/>
            <person name="Ivanova N."/>
            <person name="Mikhailova N."/>
            <person name="Lu M."/>
            <person name="Detter J.C."/>
            <person name="Tapia R."/>
            <person name="Han C."/>
            <person name="Land M."/>
            <person name="Hauser L."/>
            <person name="Markowitz V."/>
            <person name="Cheng J.-F."/>
            <person name="Hugenholtz P."/>
            <person name="Woyke T."/>
            <person name="Wu D."/>
            <person name="Spring S."/>
            <person name="Brambilla E."/>
            <person name="Klenk H.-P."/>
            <person name="Eisen J.A."/>
        </authorList>
    </citation>
    <scope>NUCLEOTIDE SEQUENCE [LARGE SCALE GENOMIC DNA]</scope>
    <source>
        <strain>SNP6</strain>
    </source>
</reference>
<name>F2KPH9_ARCVS</name>
<keyword evidence="2" id="KW-1185">Reference proteome</keyword>
<evidence type="ECO:0000313" key="2">
    <source>
        <dbReference type="Proteomes" id="UP000008136"/>
    </source>
</evidence>
<dbReference type="GeneID" id="10393472"/>
<accession>F2KPH9</accession>
<dbReference type="Proteomes" id="UP000008136">
    <property type="component" value="Chromosome"/>
</dbReference>
<organism evidence="1 2">
    <name type="scientific">Archaeoglobus veneficus (strain DSM 11195 / SNP6)</name>
    <dbReference type="NCBI Taxonomy" id="693661"/>
    <lineage>
        <taxon>Archaea</taxon>
        <taxon>Methanobacteriati</taxon>
        <taxon>Methanobacteriota</taxon>
        <taxon>Archaeoglobi</taxon>
        <taxon>Archaeoglobales</taxon>
        <taxon>Archaeoglobaceae</taxon>
        <taxon>Archaeoglobus</taxon>
    </lineage>
</organism>
<gene>
    <name evidence="1" type="ordered locus">Arcve_0377</name>
</gene>
<dbReference type="HOGENOM" id="CLU_2695579_0_0_2"/>